<feature type="domain" description="Rhodanese" evidence="1">
    <location>
        <begin position="14"/>
        <end position="99"/>
    </location>
</feature>
<protein>
    <submittedName>
        <fullName evidence="2">Rhodanese-like domain-containing protein</fullName>
    </submittedName>
</protein>
<sequence length="99" mass="11223">MDITVEELKERMDKNEAMYIIDVREENEYDEFNIGAQLIPLGELPERLDEIKADKDAEIIVHCRSGARSGRAQQYLSSEGYGNVRNLLGGMLAWQAAGY</sequence>
<dbReference type="InterPro" id="IPR050229">
    <property type="entry name" value="GlpE_sulfurtransferase"/>
</dbReference>
<dbReference type="PANTHER" id="PTHR43031:SF17">
    <property type="entry name" value="SULFURTRANSFERASE YTWF-RELATED"/>
    <property type="match status" value="1"/>
</dbReference>
<evidence type="ECO:0000313" key="3">
    <source>
        <dbReference type="Proteomes" id="UP001623558"/>
    </source>
</evidence>
<proteinExistence type="predicted"/>
<comment type="caution">
    <text evidence="2">The sequence shown here is derived from an EMBL/GenBank/DDBJ whole genome shotgun (WGS) entry which is preliminary data.</text>
</comment>
<accession>A0ABW8RV64</accession>
<dbReference type="RefSeq" id="WP_406751478.1">
    <property type="nucleotide sequence ID" value="NZ_JBEWZH010000006.1"/>
</dbReference>
<dbReference type="Pfam" id="PF00581">
    <property type="entry name" value="Rhodanese"/>
    <property type="match status" value="1"/>
</dbReference>
<dbReference type="SUPFAM" id="SSF52821">
    <property type="entry name" value="Rhodanese/Cell cycle control phosphatase"/>
    <property type="match status" value="1"/>
</dbReference>
<dbReference type="EMBL" id="JBEWZH010000006">
    <property type="protein sequence ID" value="MFL0162637.1"/>
    <property type="molecule type" value="Genomic_DNA"/>
</dbReference>
<dbReference type="InterPro" id="IPR001763">
    <property type="entry name" value="Rhodanese-like_dom"/>
</dbReference>
<dbReference type="SMART" id="SM00450">
    <property type="entry name" value="RHOD"/>
    <property type="match status" value="1"/>
</dbReference>
<evidence type="ECO:0000259" key="1">
    <source>
        <dbReference type="PROSITE" id="PS50206"/>
    </source>
</evidence>
<dbReference type="PROSITE" id="PS50206">
    <property type="entry name" value="RHODANESE_3"/>
    <property type="match status" value="1"/>
</dbReference>
<dbReference type="Gene3D" id="3.40.250.10">
    <property type="entry name" value="Rhodanese-like domain"/>
    <property type="match status" value="1"/>
</dbReference>
<reference evidence="2 3" key="1">
    <citation type="submission" date="2024-07" db="EMBL/GenBank/DDBJ databases">
        <authorList>
            <person name="Pitt A."/>
            <person name="Hahn M.W."/>
        </authorList>
    </citation>
    <scope>NUCLEOTIDE SEQUENCE [LARGE SCALE GENOMIC DNA]</scope>
    <source>
        <strain evidence="2 3">1-SAACH-A3</strain>
    </source>
</reference>
<dbReference type="Proteomes" id="UP001623558">
    <property type="component" value="Unassembled WGS sequence"/>
</dbReference>
<evidence type="ECO:0000313" key="2">
    <source>
        <dbReference type="EMBL" id="MFL0162637.1"/>
    </source>
</evidence>
<dbReference type="PANTHER" id="PTHR43031">
    <property type="entry name" value="FAD-DEPENDENT OXIDOREDUCTASE"/>
    <property type="match status" value="1"/>
</dbReference>
<dbReference type="CDD" id="cd00158">
    <property type="entry name" value="RHOD"/>
    <property type="match status" value="1"/>
</dbReference>
<gene>
    <name evidence="2" type="ORF">U0R11_09570</name>
</gene>
<organism evidence="2 3">
    <name type="scientific">Aquirufa salirivi</name>
    <dbReference type="NCBI Taxonomy" id="3104729"/>
    <lineage>
        <taxon>Bacteria</taxon>
        <taxon>Pseudomonadati</taxon>
        <taxon>Bacteroidota</taxon>
        <taxon>Cytophagia</taxon>
        <taxon>Cytophagales</taxon>
        <taxon>Flectobacillaceae</taxon>
        <taxon>Aquirufa</taxon>
    </lineage>
</organism>
<name>A0ABW8RV64_9BACT</name>
<dbReference type="InterPro" id="IPR036873">
    <property type="entry name" value="Rhodanese-like_dom_sf"/>
</dbReference>
<keyword evidence="3" id="KW-1185">Reference proteome</keyword>